<sequence length="411" mass="46682">MMVIRVLLAGRIHTYLRLPPAWTDTRTKTLTPLLLHCSPLDPSRHHSTSNPPRHRRSRPRRIPPTPPPDPSRLQAFIDQLPPRFTAEDLRRQLDLQRDPALCLHLFHWASHQPRFRHDGSTYLVAIKKLGAARMYQEMDAVAAQALAADSALSEPLFNTAIYFYTEARMLSKAVNAYKRMRDSPAAALCRPTLRTYNLLFAALLGKGTNSYINHMYMDTIRCLFRQMTDAGIEPDVFSLNAVIKGYVLSLHLNDALRVFHQMGVVYRCLPDQYSYSYLVHGLCAQGRTNNAKQLHGEMKGKGFFPSEKAYNSLVCALAMAGEVEEAVAILWEMGERRMSADLITYRTVLDEMCRQGSVRDAMVLLGDLQERGLVDGRTHRKLLYGIQDNYGTETGDLVPRSRFREASRCES</sequence>
<keyword evidence="1" id="KW-0677">Repeat</keyword>
<feature type="region of interest" description="Disordered" evidence="3">
    <location>
        <begin position="37"/>
        <end position="72"/>
    </location>
</feature>
<dbReference type="InterPro" id="IPR002885">
    <property type="entry name" value="PPR_rpt"/>
</dbReference>
<evidence type="ECO:0000256" key="3">
    <source>
        <dbReference type="SAM" id="MobiDB-lite"/>
    </source>
</evidence>
<dbReference type="Gene3D" id="1.25.40.10">
    <property type="entry name" value="Tetratricopeptide repeat domain"/>
    <property type="match status" value="3"/>
</dbReference>
<dbReference type="PANTHER" id="PTHR47933:SF23">
    <property type="entry name" value="OS02G0468500 PROTEIN"/>
    <property type="match status" value="1"/>
</dbReference>
<accession>A0A1D1ZLV5</accession>
<dbReference type="Pfam" id="PF13041">
    <property type="entry name" value="PPR_2"/>
    <property type="match status" value="2"/>
</dbReference>
<evidence type="ECO:0000313" key="5">
    <source>
        <dbReference type="EMBL" id="JAT67839.1"/>
    </source>
</evidence>
<evidence type="ECO:0000256" key="2">
    <source>
        <dbReference type="PROSITE-ProRule" id="PRU00708"/>
    </source>
</evidence>
<evidence type="ECO:0000256" key="1">
    <source>
        <dbReference type="ARBA" id="ARBA00022737"/>
    </source>
</evidence>
<proteinExistence type="predicted"/>
<feature type="repeat" description="PPR" evidence="2">
    <location>
        <begin position="306"/>
        <end position="340"/>
    </location>
</feature>
<reference evidence="5" key="1">
    <citation type="submission" date="2015-07" db="EMBL/GenBank/DDBJ databases">
        <title>Transcriptome Assembly of Anthurium amnicola.</title>
        <authorList>
            <person name="Suzuki J."/>
        </authorList>
    </citation>
    <scope>NUCLEOTIDE SEQUENCE</scope>
</reference>
<name>A0A1D1ZLV5_9ARAE</name>
<dbReference type="InterPro" id="IPR011990">
    <property type="entry name" value="TPR-like_helical_dom_sf"/>
</dbReference>
<organism evidence="5">
    <name type="scientific">Anthurium amnicola</name>
    <dbReference type="NCBI Taxonomy" id="1678845"/>
    <lineage>
        <taxon>Eukaryota</taxon>
        <taxon>Viridiplantae</taxon>
        <taxon>Streptophyta</taxon>
        <taxon>Embryophyta</taxon>
        <taxon>Tracheophyta</taxon>
        <taxon>Spermatophyta</taxon>
        <taxon>Magnoliopsida</taxon>
        <taxon>Liliopsida</taxon>
        <taxon>Araceae</taxon>
        <taxon>Pothoideae</taxon>
        <taxon>Potheae</taxon>
        <taxon>Anthurium</taxon>
    </lineage>
</organism>
<dbReference type="NCBIfam" id="TIGR00756">
    <property type="entry name" value="PPR"/>
    <property type="match status" value="4"/>
</dbReference>
<dbReference type="EMBL" id="GDJX01000097">
    <property type="protein sequence ID" value="JAT67839.1"/>
    <property type="molecule type" value="Transcribed_RNA"/>
</dbReference>
<feature type="compositionally biased region" description="Basic residues" evidence="3">
    <location>
        <begin position="52"/>
        <end position="61"/>
    </location>
</feature>
<evidence type="ECO:0000313" key="4">
    <source>
        <dbReference type="EMBL" id="JAT45401.1"/>
    </source>
</evidence>
<dbReference type="InterPro" id="IPR051240">
    <property type="entry name" value="Mito_RNA-Proc/Resp"/>
</dbReference>
<feature type="repeat" description="PPR" evidence="2">
    <location>
        <begin position="341"/>
        <end position="375"/>
    </location>
</feature>
<dbReference type="GO" id="GO:0003729">
    <property type="term" value="F:mRNA binding"/>
    <property type="evidence" value="ECO:0007669"/>
    <property type="project" value="TreeGrafter"/>
</dbReference>
<dbReference type="AlphaFoldDB" id="A0A1D1ZLV5"/>
<feature type="repeat" description="PPR" evidence="2">
    <location>
        <begin position="271"/>
        <end position="305"/>
    </location>
</feature>
<dbReference type="PANTHER" id="PTHR47933">
    <property type="entry name" value="PENTATRICOPEPTIDE REPEAT-CONTAINING PROTEIN 1, MITOCHONDRIAL"/>
    <property type="match status" value="1"/>
</dbReference>
<dbReference type="EMBL" id="GDJX01022535">
    <property type="protein sequence ID" value="JAT45401.1"/>
    <property type="molecule type" value="Transcribed_RNA"/>
</dbReference>
<gene>
    <name evidence="5" type="primary">At2g27800_1</name>
    <name evidence="4" type="synonym">At2g27800_0</name>
    <name evidence="5" type="ORF">g.120210</name>
    <name evidence="4" type="ORF">g.120216</name>
</gene>
<dbReference type="PROSITE" id="PS51375">
    <property type="entry name" value="PPR"/>
    <property type="match status" value="3"/>
</dbReference>
<protein>
    <submittedName>
        <fullName evidence="5">Pentatricopeptide repeat-containing protein At2g27800, mitochondrial</fullName>
    </submittedName>
</protein>